<evidence type="ECO:0000259" key="1">
    <source>
        <dbReference type="Pfam" id="PF01548"/>
    </source>
</evidence>
<evidence type="ECO:0000313" key="4">
    <source>
        <dbReference type="EMBL" id="VFK30709.1"/>
    </source>
</evidence>
<dbReference type="InterPro" id="IPR047650">
    <property type="entry name" value="Transpos_IS110"/>
</dbReference>
<dbReference type="InterPro" id="IPR002525">
    <property type="entry name" value="Transp_IS110-like_N"/>
</dbReference>
<dbReference type="GO" id="GO:0006313">
    <property type="term" value="P:DNA transposition"/>
    <property type="evidence" value="ECO:0007669"/>
    <property type="project" value="InterPro"/>
</dbReference>
<dbReference type="NCBIfam" id="NF033542">
    <property type="entry name" value="transpos_IS110"/>
    <property type="match status" value="1"/>
</dbReference>
<dbReference type="PANTHER" id="PTHR33055">
    <property type="entry name" value="TRANSPOSASE FOR INSERTION SEQUENCE ELEMENT IS1111A"/>
    <property type="match status" value="1"/>
</dbReference>
<dbReference type="GO" id="GO:0004803">
    <property type="term" value="F:transposase activity"/>
    <property type="evidence" value="ECO:0007669"/>
    <property type="project" value="InterPro"/>
</dbReference>
<evidence type="ECO:0000259" key="2">
    <source>
        <dbReference type="Pfam" id="PF02371"/>
    </source>
</evidence>
<reference evidence="3" key="1">
    <citation type="submission" date="2019-02" db="EMBL/GenBank/DDBJ databases">
        <authorList>
            <person name="Gruber-Vodicka R. H."/>
            <person name="Seah K. B. B."/>
        </authorList>
    </citation>
    <scope>NUCLEOTIDE SEQUENCE</scope>
    <source>
        <strain evidence="3">BECK_S312</strain>
        <strain evidence="4">BECK_S426</strain>
    </source>
</reference>
<gene>
    <name evidence="3" type="ORF">BECKLPF1236A_GA0070988_103532</name>
    <name evidence="4" type="ORF">BECKLPF1236C_GA0070990_101179</name>
</gene>
<dbReference type="GO" id="GO:0003677">
    <property type="term" value="F:DNA binding"/>
    <property type="evidence" value="ECO:0007669"/>
    <property type="project" value="InterPro"/>
</dbReference>
<evidence type="ECO:0000313" key="3">
    <source>
        <dbReference type="EMBL" id="VFK22715.1"/>
    </source>
</evidence>
<proteinExistence type="predicted"/>
<dbReference type="EMBL" id="CAADFM010000353">
    <property type="protein sequence ID" value="VFK22715.1"/>
    <property type="molecule type" value="Genomic_DNA"/>
</dbReference>
<dbReference type="Pfam" id="PF01548">
    <property type="entry name" value="DEDD_Tnp_IS110"/>
    <property type="match status" value="1"/>
</dbReference>
<sequence>MAQKIPQSVGIDVSKTKIDVAILTDTTETKTKRFAQTEKELRELVIWLKECGVPKDTPIVVESTGSYHWLSCLLLSEAGYLVHLINPLLTKRYERSSIRGAKTDTVDAKRLAEIGIIEQDLPLFFDSRESLSARKYHSLYAKVQKVKQQLSRAYKEATESAEKIGISLNLASIHACLKQIEITLKILKEIIEENASELSEKVAEVKGVSKFQASLLCNAVAGRTFESRDQLIAFFGLDVRVRQSGNFRGKEKLSKRGNSFYRLILFQLGWSLARHNELFQQYYQRLRDNDKHYYTCILATARKFLKFFFAQYLKPLNS</sequence>
<feature type="domain" description="Transposase IS116/IS110/IS902 C-terminal" evidence="2">
    <location>
        <begin position="201"/>
        <end position="284"/>
    </location>
</feature>
<dbReference type="AlphaFoldDB" id="A0A450X0B4"/>
<name>A0A450X0B4_9GAMM</name>
<dbReference type="InterPro" id="IPR003346">
    <property type="entry name" value="Transposase_20"/>
</dbReference>
<feature type="domain" description="Transposase IS110-like N-terminal" evidence="1">
    <location>
        <begin position="9"/>
        <end position="150"/>
    </location>
</feature>
<accession>A0A450X0B4</accession>
<dbReference type="PANTHER" id="PTHR33055:SF17">
    <property type="entry name" value="THIRD ORF IN TRANSPOSON ISC1491"/>
    <property type="match status" value="1"/>
</dbReference>
<organism evidence="3">
    <name type="scientific">Candidatus Kentrum sp. LPFa</name>
    <dbReference type="NCBI Taxonomy" id="2126335"/>
    <lineage>
        <taxon>Bacteria</taxon>
        <taxon>Pseudomonadati</taxon>
        <taxon>Pseudomonadota</taxon>
        <taxon>Gammaproteobacteria</taxon>
        <taxon>Candidatus Kentrum</taxon>
    </lineage>
</organism>
<protein>
    <submittedName>
        <fullName evidence="3">Transposase</fullName>
    </submittedName>
</protein>
<dbReference type="Pfam" id="PF02371">
    <property type="entry name" value="Transposase_20"/>
    <property type="match status" value="1"/>
</dbReference>
<dbReference type="EMBL" id="CAADFP010000117">
    <property type="protein sequence ID" value="VFK30709.1"/>
    <property type="molecule type" value="Genomic_DNA"/>
</dbReference>